<evidence type="ECO:0000313" key="1">
    <source>
        <dbReference type="EMBL" id="VVN44009.1"/>
    </source>
</evidence>
<dbReference type="RefSeq" id="WP_150776512.1">
    <property type="nucleotide sequence ID" value="NZ_CABVGZ010000104.1"/>
</dbReference>
<sequence>MSAQNVWSCLLAYNGDAATTIFGRYRNTLALVLARLSSYPGRSKYHGHISGGAGDGEHAGAAENRTAAIEYLNAYTPPEEEKKIVNVANAAKASAGRAAESALLSVISGFSGTIPGLEAALTIENGNWRNMRNVNGSFEAWKTARKSKFKSHKK</sequence>
<dbReference type="EMBL" id="CABVGZ010000104">
    <property type="protein sequence ID" value="VVN44009.1"/>
    <property type="molecule type" value="Genomic_DNA"/>
</dbReference>
<accession>A0A5E6XU99</accession>
<reference evidence="1 2" key="1">
    <citation type="submission" date="2019-09" db="EMBL/GenBank/DDBJ databases">
        <authorList>
            <person name="Chandra G."/>
            <person name="Truman W A."/>
        </authorList>
    </citation>
    <scope>NUCLEOTIDE SEQUENCE [LARGE SCALE GENOMIC DNA]</scope>
    <source>
        <strain evidence="1">PS624</strain>
    </source>
</reference>
<proteinExistence type="predicted"/>
<gene>
    <name evidence="1" type="ORF">PS624_05620</name>
</gene>
<organism evidence="1 2">
    <name type="scientific">Pseudomonas fluorescens</name>
    <dbReference type="NCBI Taxonomy" id="294"/>
    <lineage>
        <taxon>Bacteria</taxon>
        <taxon>Pseudomonadati</taxon>
        <taxon>Pseudomonadota</taxon>
        <taxon>Gammaproteobacteria</taxon>
        <taxon>Pseudomonadales</taxon>
        <taxon>Pseudomonadaceae</taxon>
        <taxon>Pseudomonas</taxon>
    </lineage>
</organism>
<name>A0A5E6XU99_PSEFL</name>
<protein>
    <submittedName>
        <fullName evidence="1">Uncharacterized protein</fullName>
    </submittedName>
</protein>
<dbReference type="AlphaFoldDB" id="A0A5E6XU99"/>
<evidence type="ECO:0000313" key="2">
    <source>
        <dbReference type="Proteomes" id="UP000326241"/>
    </source>
</evidence>
<dbReference type="Proteomes" id="UP000326241">
    <property type="component" value="Unassembled WGS sequence"/>
</dbReference>